<feature type="domain" description="Zn(2)-C6 fungal-type" evidence="10">
    <location>
        <begin position="50"/>
        <end position="80"/>
    </location>
</feature>
<gene>
    <name evidence="11" type="ORF">EJ05DRAFT_400830</name>
</gene>
<proteinExistence type="predicted"/>
<keyword evidence="4" id="KW-0805">Transcription regulation</keyword>
<dbReference type="PANTHER" id="PTHR31313:SF81">
    <property type="entry name" value="TY1 ENHANCER ACTIVATOR"/>
    <property type="match status" value="1"/>
</dbReference>
<dbReference type="InterPro" id="IPR051615">
    <property type="entry name" value="Transcr_Regulatory_Elem"/>
</dbReference>
<dbReference type="InterPro" id="IPR001138">
    <property type="entry name" value="Zn2Cys6_DnaBD"/>
</dbReference>
<dbReference type="SUPFAM" id="SSF57701">
    <property type="entry name" value="Zn2/Cys6 DNA-binding domain"/>
    <property type="match status" value="1"/>
</dbReference>
<feature type="compositionally biased region" description="Low complexity" evidence="9">
    <location>
        <begin position="7"/>
        <end position="36"/>
    </location>
</feature>
<evidence type="ECO:0000256" key="4">
    <source>
        <dbReference type="ARBA" id="ARBA00023015"/>
    </source>
</evidence>
<evidence type="ECO:0000256" key="3">
    <source>
        <dbReference type="ARBA" id="ARBA00022833"/>
    </source>
</evidence>
<dbReference type="RefSeq" id="XP_033600234.1">
    <property type="nucleotide sequence ID" value="XM_033741423.1"/>
</dbReference>
<dbReference type="CDD" id="cd12148">
    <property type="entry name" value="fungal_TF_MHR"/>
    <property type="match status" value="1"/>
</dbReference>
<keyword evidence="7" id="KW-0539">Nucleus</keyword>
<evidence type="ECO:0000313" key="12">
    <source>
        <dbReference type="Proteomes" id="UP000799437"/>
    </source>
</evidence>
<keyword evidence="6" id="KW-0804">Transcription</keyword>
<dbReference type="AlphaFoldDB" id="A0A6A6W5A7"/>
<dbReference type="GO" id="GO:0000981">
    <property type="term" value="F:DNA-binding transcription factor activity, RNA polymerase II-specific"/>
    <property type="evidence" value="ECO:0007669"/>
    <property type="project" value="InterPro"/>
</dbReference>
<evidence type="ECO:0000256" key="8">
    <source>
        <dbReference type="SAM" id="Coils"/>
    </source>
</evidence>
<dbReference type="PROSITE" id="PS50048">
    <property type="entry name" value="ZN2_CY6_FUNGAL_2"/>
    <property type="match status" value="1"/>
</dbReference>
<evidence type="ECO:0000256" key="7">
    <source>
        <dbReference type="ARBA" id="ARBA00023242"/>
    </source>
</evidence>
<dbReference type="InterPro" id="IPR036864">
    <property type="entry name" value="Zn2-C6_fun-type_DNA-bd_sf"/>
</dbReference>
<accession>A0A6A6W5A7</accession>
<dbReference type="GO" id="GO:0003677">
    <property type="term" value="F:DNA binding"/>
    <property type="evidence" value="ECO:0007669"/>
    <property type="project" value="UniProtKB-KW"/>
</dbReference>
<dbReference type="OrthoDB" id="3938090at2759"/>
<evidence type="ECO:0000256" key="9">
    <source>
        <dbReference type="SAM" id="MobiDB-lite"/>
    </source>
</evidence>
<evidence type="ECO:0000259" key="10">
    <source>
        <dbReference type="PROSITE" id="PS50048"/>
    </source>
</evidence>
<evidence type="ECO:0000256" key="2">
    <source>
        <dbReference type="ARBA" id="ARBA00022723"/>
    </source>
</evidence>
<feature type="region of interest" description="Disordered" evidence="9">
    <location>
        <begin position="142"/>
        <end position="163"/>
    </location>
</feature>
<dbReference type="GeneID" id="54482477"/>
<dbReference type="GO" id="GO:0005634">
    <property type="term" value="C:nucleus"/>
    <property type="evidence" value="ECO:0007669"/>
    <property type="project" value="UniProtKB-SubCell"/>
</dbReference>
<organism evidence="11 12">
    <name type="scientific">Pseudovirgaria hyperparasitica</name>
    <dbReference type="NCBI Taxonomy" id="470096"/>
    <lineage>
        <taxon>Eukaryota</taxon>
        <taxon>Fungi</taxon>
        <taxon>Dikarya</taxon>
        <taxon>Ascomycota</taxon>
        <taxon>Pezizomycotina</taxon>
        <taxon>Dothideomycetes</taxon>
        <taxon>Dothideomycetes incertae sedis</taxon>
        <taxon>Acrospermales</taxon>
        <taxon>Acrospermaceae</taxon>
        <taxon>Pseudovirgaria</taxon>
    </lineage>
</organism>
<protein>
    <recommendedName>
        <fullName evidence="10">Zn(2)-C6 fungal-type domain-containing protein</fullName>
    </recommendedName>
</protein>
<keyword evidence="3" id="KW-0862">Zinc</keyword>
<comment type="subcellular location">
    <subcellularLocation>
        <location evidence="1">Nucleus</location>
    </subcellularLocation>
</comment>
<evidence type="ECO:0000256" key="6">
    <source>
        <dbReference type="ARBA" id="ARBA00023163"/>
    </source>
</evidence>
<keyword evidence="12" id="KW-1185">Reference proteome</keyword>
<dbReference type="CDD" id="cd00067">
    <property type="entry name" value="GAL4"/>
    <property type="match status" value="1"/>
</dbReference>
<name>A0A6A6W5A7_9PEZI</name>
<dbReference type="PANTHER" id="PTHR31313">
    <property type="entry name" value="TY1 ENHANCER ACTIVATOR"/>
    <property type="match status" value="1"/>
</dbReference>
<dbReference type="Gene3D" id="4.10.240.10">
    <property type="entry name" value="Zn(2)-C6 fungal-type DNA-binding domain"/>
    <property type="match status" value="1"/>
</dbReference>
<dbReference type="GO" id="GO:0008270">
    <property type="term" value="F:zinc ion binding"/>
    <property type="evidence" value="ECO:0007669"/>
    <property type="project" value="InterPro"/>
</dbReference>
<reference evidence="11" key="1">
    <citation type="journal article" date="2020" name="Stud. Mycol.">
        <title>101 Dothideomycetes genomes: a test case for predicting lifestyles and emergence of pathogens.</title>
        <authorList>
            <person name="Haridas S."/>
            <person name="Albert R."/>
            <person name="Binder M."/>
            <person name="Bloem J."/>
            <person name="Labutti K."/>
            <person name="Salamov A."/>
            <person name="Andreopoulos B."/>
            <person name="Baker S."/>
            <person name="Barry K."/>
            <person name="Bills G."/>
            <person name="Bluhm B."/>
            <person name="Cannon C."/>
            <person name="Castanera R."/>
            <person name="Culley D."/>
            <person name="Daum C."/>
            <person name="Ezra D."/>
            <person name="Gonzalez J."/>
            <person name="Henrissat B."/>
            <person name="Kuo A."/>
            <person name="Liang C."/>
            <person name="Lipzen A."/>
            <person name="Lutzoni F."/>
            <person name="Magnuson J."/>
            <person name="Mondo S."/>
            <person name="Nolan M."/>
            <person name="Ohm R."/>
            <person name="Pangilinan J."/>
            <person name="Park H.-J."/>
            <person name="Ramirez L."/>
            <person name="Alfaro M."/>
            <person name="Sun H."/>
            <person name="Tritt A."/>
            <person name="Yoshinaga Y."/>
            <person name="Zwiers L.-H."/>
            <person name="Turgeon B."/>
            <person name="Goodwin S."/>
            <person name="Spatafora J."/>
            <person name="Crous P."/>
            <person name="Grigoriev I."/>
        </authorList>
    </citation>
    <scope>NUCLEOTIDE SEQUENCE</scope>
    <source>
        <strain evidence="11">CBS 121739</strain>
    </source>
</reference>
<keyword evidence="8" id="KW-0175">Coiled coil</keyword>
<sequence length="624" mass="68733">MAPTRPLKPLLPLPAGMSAAAASSSSTTTRTTTPSNTAVRARRGHITHSACRNCSEKKSKCDGARPICGNCESKNATCVYEVAQGQTRTTALREQVRELEEKGRDLEEKVQGLEEHLNGILSTPNNEAIAYLEALTTKLSASNSHTHTQRTSSSLEQVSTRNVTTDVSQGRHVRLCSSIWATLPESRTITDCAMVFCRTITALERYGATIQHVEGLCSQLVDGLTEPHLLGEICAFAAVGARYSGNLVYQAIADDLYGVSNVLFTGLADQQPETALRMSVLLAVFAVPDRRKAAMGFVEFGISLARGNEFATRSDIRKAYNTLLYIKNWLAIALELPNADKIPLRDEQEQPAIIMQRRTVDDIVQLEVAKLSAITTHIQKCLYADLPHLVVSYRNSLAEWYDHLAKTYGPKFSLARTLEVDESEAGILYLHLVFFGGQLLLYRRLMLFGLDYEPIDERTFGLIPKDIYHEGAFTAQQVVSKLEQLYQCNSLYYGRTWLCIFTAYTSCATLVCGAVFQILNGGIDDPDTKSDLMGILAHAESALRILHTAPQTDALLMCFHSTLAPYVALVQSVLHYNDHVNTIGFPGPVVPFPVVPLLDWDSEVKIAEAHVARFGPPMLAFSAT</sequence>
<dbReference type="PROSITE" id="PS00463">
    <property type="entry name" value="ZN2_CY6_FUNGAL_1"/>
    <property type="match status" value="1"/>
</dbReference>
<evidence type="ECO:0000313" key="11">
    <source>
        <dbReference type="EMBL" id="KAF2757783.1"/>
    </source>
</evidence>
<evidence type="ECO:0000256" key="1">
    <source>
        <dbReference type="ARBA" id="ARBA00004123"/>
    </source>
</evidence>
<dbReference type="Proteomes" id="UP000799437">
    <property type="component" value="Unassembled WGS sequence"/>
</dbReference>
<evidence type="ECO:0000256" key="5">
    <source>
        <dbReference type="ARBA" id="ARBA00023125"/>
    </source>
</evidence>
<dbReference type="EMBL" id="ML996573">
    <property type="protein sequence ID" value="KAF2757783.1"/>
    <property type="molecule type" value="Genomic_DNA"/>
</dbReference>
<keyword evidence="5" id="KW-0238">DNA-binding</keyword>
<feature type="region of interest" description="Disordered" evidence="9">
    <location>
        <begin position="1"/>
        <end position="36"/>
    </location>
</feature>
<dbReference type="SMART" id="SM00066">
    <property type="entry name" value="GAL4"/>
    <property type="match status" value="1"/>
</dbReference>
<keyword evidence="2" id="KW-0479">Metal-binding</keyword>
<feature type="coiled-coil region" evidence="8">
    <location>
        <begin position="82"/>
        <end position="116"/>
    </location>
</feature>
<dbReference type="Pfam" id="PF00172">
    <property type="entry name" value="Zn_clus"/>
    <property type="match status" value="1"/>
</dbReference>